<dbReference type="AlphaFoldDB" id="A0A381REJ6"/>
<gene>
    <name evidence="1" type="ORF">METZ01_LOCUS41121</name>
</gene>
<name>A0A381REJ6_9ZZZZ</name>
<accession>A0A381REJ6</accession>
<evidence type="ECO:0008006" key="2">
    <source>
        <dbReference type="Google" id="ProtNLM"/>
    </source>
</evidence>
<proteinExistence type="predicted"/>
<reference evidence="1" key="1">
    <citation type="submission" date="2018-05" db="EMBL/GenBank/DDBJ databases">
        <authorList>
            <person name="Lanie J.A."/>
            <person name="Ng W.-L."/>
            <person name="Kazmierczak K.M."/>
            <person name="Andrzejewski T.M."/>
            <person name="Davidsen T.M."/>
            <person name="Wayne K.J."/>
            <person name="Tettelin H."/>
            <person name="Glass J.I."/>
            <person name="Rusch D."/>
            <person name="Podicherti R."/>
            <person name="Tsui H.-C.T."/>
            <person name="Winkler M.E."/>
        </authorList>
    </citation>
    <scope>NUCLEOTIDE SEQUENCE</scope>
</reference>
<dbReference type="InterPro" id="IPR030925">
    <property type="entry name" value="T2SS_GspN_Lepto"/>
</dbReference>
<evidence type="ECO:0000313" key="1">
    <source>
        <dbReference type="EMBL" id="SUZ88267.1"/>
    </source>
</evidence>
<dbReference type="EMBL" id="UINC01001762">
    <property type="protein sequence ID" value="SUZ88267.1"/>
    <property type="molecule type" value="Genomic_DNA"/>
</dbReference>
<protein>
    <recommendedName>
        <fullName evidence="2">Type II secretion system protein GspN</fullName>
    </recommendedName>
</protein>
<organism evidence="1">
    <name type="scientific">marine metagenome</name>
    <dbReference type="NCBI Taxonomy" id="408172"/>
    <lineage>
        <taxon>unclassified sequences</taxon>
        <taxon>metagenomes</taxon>
        <taxon>ecological metagenomes</taxon>
    </lineage>
</organism>
<sequence>MPFLKRLLLFIIGLLLIIVLAFWGFKENFPGKSIADGIQLRLTTQIGIPVEIEALELGWLKVSTPEIALRTPEWLTATPDVRLLILENVDTPFLPLITSGKAKILGQLHGGTIEASTDLQSLNILDISLAGVKIEQVPLIAALPYAFVSGSLSLSSQIENINALQNQQARFPEGKLKGRLSNAQIRIAGGAALLNLQMPELDFSEVLFDLQFGPLIAVRKIQIKGSLEGTIEGTIRLNEKRPQMSLIDLNIELTPSPDLKVEISSFSTMLRSFQCGETIKINLNGSLNRLNYPTRNKC</sequence>
<dbReference type="NCBIfam" id="TIGR04411">
    <property type="entry name" value="T2SS_GspN_Lepto"/>
    <property type="match status" value="1"/>
</dbReference>